<proteinExistence type="predicted"/>
<dbReference type="InterPro" id="IPR011047">
    <property type="entry name" value="Quinoprotein_ADH-like_sf"/>
</dbReference>
<comment type="caution">
    <text evidence="3">The sequence shown here is derived from an EMBL/GenBank/DDBJ whole genome shotgun (WGS) entry which is preliminary data.</text>
</comment>
<dbReference type="PANTHER" id="PTHR47197:SF3">
    <property type="entry name" value="DIHYDRO-HEME D1 DEHYDROGENASE"/>
    <property type="match status" value="1"/>
</dbReference>
<dbReference type="InterPro" id="IPR000157">
    <property type="entry name" value="TIR_dom"/>
</dbReference>
<dbReference type="PANTHER" id="PTHR47197">
    <property type="entry name" value="PROTEIN NIRF"/>
    <property type="match status" value="1"/>
</dbReference>
<organism evidence="3 4">
    <name type="scientific">Streptomyces spongiae</name>
    <dbReference type="NCBI Taxonomy" id="565072"/>
    <lineage>
        <taxon>Bacteria</taxon>
        <taxon>Bacillati</taxon>
        <taxon>Actinomycetota</taxon>
        <taxon>Actinomycetes</taxon>
        <taxon>Kitasatosporales</taxon>
        <taxon>Streptomycetaceae</taxon>
        <taxon>Streptomyces</taxon>
    </lineage>
</organism>
<evidence type="ECO:0000313" key="4">
    <source>
        <dbReference type="Proteomes" id="UP000400924"/>
    </source>
</evidence>
<dbReference type="OrthoDB" id="134501at2"/>
<dbReference type="SUPFAM" id="SSF50998">
    <property type="entry name" value="Quinoprotein alcohol dehydrogenase-like"/>
    <property type="match status" value="1"/>
</dbReference>
<dbReference type="Pfam" id="PF13676">
    <property type="entry name" value="TIR_2"/>
    <property type="match status" value="1"/>
</dbReference>
<dbReference type="InterPro" id="IPR035897">
    <property type="entry name" value="Toll_tir_struct_dom_sf"/>
</dbReference>
<evidence type="ECO:0000313" key="3">
    <source>
        <dbReference type="EMBL" id="MPY63678.1"/>
    </source>
</evidence>
<protein>
    <submittedName>
        <fullName evidence="3">TIR domain-containing protein</fullName>
    </submittedName>
</protein>
<dbReference type="SUPFAM" id="SSF52200">
    <property type="entry name" value="Toll/Interleukin receptor TIR domain"/>
    <property type="match status" value="1"/>
</dbReference>
<name>A0A5N8XX96_9ACTN</name>
<gene>
    <name evidence="3" type="ORF">FNH08_42915</name>
</gene>
<sequence>MGDAVGEVTTEAEARAAVPDGAKQRDAFISYSQRKNAPLAKTLQRGLERLAVPRFRPMRMSVFRDVTSLPANHDLWQSIQRELTRSRYLILLASPEAAASPWVAREVDYWLRERDTEHLLIAVASGAIEWDDGAGDFDWQKTTCLPPNLAGHFTSTPLWVDLREIEERAHHSLRYPPFRAAVATLAAPLHGRPKEELEHDDFRQLRFVKRLSWSGVALLVVLLLLAVYGFFDASRQRDEAVAQARTSASQALAARSGQLLETSPNQAAQYALYAEKTKSTPESRRALAQAVAAAPYAKRRLRGDVDSVTGLEGSSGGPDTDVVLSADGTTAAYRSEFDRAEGVRLYDVRSARQTRVLRTYGNPRALSRDGRVLATEVYLNQVQLWDTRTGKLLRTMATGHTKDLPNAAHGLRTFALSPDGRWVAASHLTPENEAFVVVWNASDGREITRMRVSTTQLGLGFSADGTRMTLIDSGRQQVRDFLTDSARWESARSLPEMTGDPSDPSKYYEILLFDGARKALARTSERAEVWDLGKRRPVAERSLGVYQDMAVADGEGTFVVGGQDGAVRLYDAALRPGTTLGRLARAAGTMALSADGAQVAVASYGGELNLFTTGARRGQRVPLGDRQFDYGDLTPDGRMAVSRTEGRTEFWDPRTGRRLGGIPYANMSVNLEDTAYTLSGDKRYVGMQSVERGQHEDKGRFDIWDLRTGQRTDCGVAFDSVFGDLVRPAVFFLPGDRYVVGMWNGDVEVLDTRGCTRSTVMPEPKYGSLALALSGDRKTLVVLDQTANDVDTWRWDGDHAFEHAAHTTLPTEAEPDSIGVDHEGSQAAFSDRESHVYVVHLDSGRRVRATGYLPNKTYDVAFSRDGSLLFQGFTTESTRGVRILDAGSGDQLDVWSTDPPAASAEGDTGMQVVPGPADDILTLGPDHKIVRRTVGVDAWHDLLCGLVSQPLPARERDRYLAGLEVDAPCG</sequence>
<dbReference type="Proteomes" id="UP000400924">
    <property type="component" value="Unassembled WGS sequence"/>
</dbReference>
<dbReference type="AlphaFoldDB" id="A0A5N8XX96"/>
<evidence type="ECO:0000259" key="2">
    <source>
        <dbReference type="Pfam" id="PF13676"/>
    </source>
</evidence>
<keyword evidence="1" id="KW-1133">Transmembrane helix</keyword>
<dbReference type="InterPro" id="IPR015943">
    <property type="entry name" value="WD40/YVTN_repeat-like_dom_sf"/>
</dbReference>
<dbReference type="EMBL" id="VJZC01000614">
    <property type="protein sequence ID" value="MPY63678.1"/>
    <property type="molecule type" value="Genomic_DNA"/>
</dbReference>
<evidence type="ECO:0000256" key="1">
    <source>
        <dbReference type="SAM" id="Phobius"/>
    </source>
</evidence>
<dbReference type="Gene3D" id="3.40.50.10140">
    <property type="entry name" value="Toll/interleukin-1 receptor homology (TIR) domain"/>
    <property type="match status" value="1"/>
</dbReference>
<feature type="transmembrane region" description="Helical" evidence="1">
    <location>
        <begin position="211"/>
        <end position="231"/>
    </location>
</feature>
<keyword evidence="1" id="KW-0812">Transmembrane</keyword>
<accession>A0A5N8XX96</accession>
<feature type="domain" description="TIR" evidence="2">
    <location>
        <begin position="28"/>
        <end position="123"/>
    </location>
</feature>
<keyword evidence="4" id="KW-1185">Reference proteome</keyword>
<reference evidence="3 4" key="1">
    <citation type="submission" date="2019-07" db="EMBL/GenBank/DDBJ databases">
        <title>New species of Amycolatopsis and Streptomyces.</title>
        <authorList>
            <person name="Duangmal K."/>
            <person name="Teo W.F.A."/>
            <person name="Lipun K."/>
        </authorList>
    </citation>
    <scope>NUCLEOTIDE SEQUENCE [LARGE SCALE GENOMIC DNA]</scope>
    <source>
        <strain evidence="3 4">NBRC 106415</strain>
    </source>
</reference>
<dbReference type="GO" id="GO:0007165">
    <property type="term" value="P:signal transduction"/>
    <property type="evidence" value="ECO:0007669"/>
    <property type="project" value="InterPro"/>
</dbReference>
<dbReference type="Gene3D" id="2.130.10.10">
    <property type="entry name" value="YVTN repeat-like/Quinoprotein amine dehydrogenase"/>
    <property type="match status" value="3"/>
</dbReference>
<keyword evidence="1" id="KW-0472">Membrane</keyword>
<dbReference type="InterPro" id="IPR051200">
    <property type="entry name" value="Host-pathogen_enzymatic-act"/>
</dbReference>